<comment type="function">
    <text evidence="9">Involved in targeting and insertion of nascent membrane proteins into the cytoplasmic membrane. Acts as a receptor for the complex formed by the signal recognition particle (SRP) and the ribosome-nascent chain (RNC).</text>
</comment>
<reference evidence="12" key="1">
    <citation type="journal article" date="2019" name="Int. J. Syst. Evol. Microbiol.">
        <title>The Global Catalogue of Microorganisms (GCM) 10K type strain sequencing project: providing services to taxonomists for standard genome sequencing and annotation.</title>
        <authorList>
            <consortium name="The Broad Institute Genomics Platform"/>
            <consortium name="The Broad Institute Genome Sequencing Center for Infectious Disease"/>
            <person name="Wu L."/>
            <person name="Ma J."/>
        </authorList>
    </citation>
    <scope>NUCLEOTIDE SEQUENCE [LARGE SCALE GENOMIC DNA]</scope>
    <source>
        <strain evidence="12">KCTC 42217</strain>
    </source>
</reference>
<evidence type="ECO:0000313" key="11">
    <source>
        <dbReference type="EMBL" id="MFD2160840.1"/>
    </source>
</evidence>
<evidence type="ECO:0000256" key="8">
    <source>
        <dbReference type="ARBA" id="ARBA00048027"/>
    </source>
</evidence>
<evidence type="ECO:0000256" key="5">
    <source>
        <dbReference type="ARBA" id="ARBA00023134"/>
    </source>
</evidence>
<dbReference type="InterPro" id="IPR000897">
    <property type="entry name" value="SRP54_GTPase_dom"/>
</dbReference>
<dbReference type="InterPro" id="IPR042101">
    <property type="entry name" value="SRP54_N_sf"/>
</dbReference>
<gene>
    <name evidence="9 11" type="primary">ftsY</name>
    <name evidence="11" type="ORF">ACFSJU_00405</name>
</gene>
<dbReference type="NCBIfam" id="TIGR00064">
    <property type="entry name" value="ftsY"/>
    <property type="match status" value="1"/>
</dbReference>
<evidence type="ECO:0000259" key="10">
    <source>
        <dbReference type="PROSITE" id="PS00300"/>
    </source>
</evidence>
<keyword evidence="5 9" id="KW-0342">GTP-binding</keyword>
<keyword evidence="12" id="KW-1185">Reference proteome</keyword>
<proteinExistence type="inferred from homology"/>
<dbReference type="PANTHER" id="PTHR43134:SF1">
    <property type="entry name" value="SIGNAL RECOGNITION PARTICLE RECEPTOR SUBUNIT ALPHA"/>
    <property type="match status" value="1"/>
</dbReference>
<dbReference type="Proteomes" id="UP001597387">
    <property type="component" value="Unassembled WGS sequence"/>
</dbReference>
<dbReference type="PROSITE" id="PS00300">
    <property type="entry name" value="SRP54"/>
    <property type="match status" value="1"/>
</dbReference>
<feature type="binding site" evidence="9">
    <location>
        <begin position="126"/>
        <end position="133"/>
    </location>
    <ligand>
        <name>GTP</name>
        <dbReference type="ChEBI" id="CHEBI:37565"/>
    </ligand>
</feature>
<dbReference type="InterPro" id="IPR013822">
    <property type="entry name" value="Signal_recog_particl_SRP54_hlx"/>
</dbReference>
<keyword evidence="2 9" id="KW-0963">Cytoplasm</keyword>
<evidence type="ECO:0000256" key="2">
    <source>
        <dbReference type="ARBA" id="ARBA00022490"/>
    </source>
</evidence>
<dbReference type="PANTHER" id="PTHR43134">
    <property type="entry name" value="SIGNAL RECOGNITION PARTICLE RECEPTOR SUBUNIT ALPHA"/>
    <property type="match status" value="1"/>
</dbReference>
<organism evidence="11 12">
    <name type="scientific">Paradesertivirga mongoliensis</name>
    <dbReference type="NCBI Taxonomy" id="2100740"/>
    <lineage>
        <taxon>Bacteria</taxon>
        <taxon>Pseudomonadati</taxon>
        <taxon>Bacteroidota</taxon>
        <taxon>Sphingobacteriia</taxon>
        <taxon>Sphingobacteriales</taxon>
        <taxon>Sphingobacteriaceae</taxon>
        <taxon>Paradesertivirga</taxon>
    </lineage>
</organism>
<comment type="subcellular location">
    <subcellularLocation>
        <location evidence="9">Cell membrane</location>
        <topology evidence="9">Peripheral membrane protein</topology>
        <orientation evidence="9">Cytoplasmic side</orientation>
    </subcellularLocation>
    <subcellularLocation>
        <location evidence="9">Cytoplasm</location>
    </subcellularLocation>
</comment>
<dbReference type="SUPFAM" id="SSF52540">
    <property type="entry name" value="P-loop containing nucleoside triphosphate hydrolases"/>
    <property type="match status" value="1"/>
</dbReference>
<dbReference type="Pfam" id="PF02881">
    <property type="entry name" value="SRP54_N"/>
    <property type="match status" value="1"/>
</dbReference>
<dbReference type="InterPro" id="IPR036225">
    <property type="entry name" value="SRP/SRP_N"/>
</dbReference>
<protein>
    <recommendedName>
        <fullName evidence="9">Signal recognition particle receptor FtsY</fullName>
        <shortName evidence="9">SRP receptor</shortName>
        <ecNumber evidence="9">3.6.5.4</ecNumber>
    </recommendedName>
</protein>
<dbReference type="SUPFAM" id="SSF47364">
    <property type="entry name" value="Domain of the SRP/SRP receptor G-proteins"/>
    <property type="match status" value="1"/>
</dbReference>
<keyword evidence="6 9" id="KW-0472">Membrane</keyword>
<keyword evidence="1 9" id="KW-1003">Cell membrane</keyword>
<feature type="domain" description="SRP54-type proteins GTP-binding" evidence="10">
    <location>
        <begin position="293"/>
        <end position="306"/>
    </location>
</feature>
<comment type="caution">
    <text evidence="11">The sequence shown here is derived from an EMBL/GenBank/DDBJ whole genome shotgun (WGS) entry which is preliminary data.</text>
</comment>
<dbReference type="CDD" id="cd17874">
    <property type="entry name" value="FtsY"/>
    <property type="match status" value="1"/>
</dbReference>
<dbReference type="HAMAP" id="MF_00920">
    <property type="entry name" value="FtsY"/>
    <property type="match status" value="1"/>
</dbReference>
<dbReference type="Gene3D" id="3.40.50.300">
    <property type="entry name" value="P-loop containing nucleotide triphosphate hydrolases"/>
    <property type="match status" value="1"/>
</dbReference>
<comment type="catalytic activity">
    <reaction evidence="8 9">
        <text>GTP + H2O = GDP + phosphate + H(+)</text>
        <dbReference type="Rhea" id="RHEA:19669"/>
        <dbReference type="ChEBI" id="CHEBI:15377"/>
        <dbReference type="ChEBI" id="CHEBI:15378"/>
        <dbReference type="ChEBI" id="CHEBI:37565"/>
        <dbReference type="ChEBI" id="CHEBI:43474"/>
        <dbReference type="ChEBI" id="CHEBI:58189"/>
        <dbReference type="EC" id="3.6.5.4"/>
    </reaction>
</comment>
<dbReference type="EMBL" id="JBHUHZ010000001">
    <property type="protein sequence ID" value="MFD2160840.1"/>
    <property type="molecule type" value="Genomic_DNA"/>
</dbReference>
<dbReference type="EC" id="3.6.5.4" evidence="9"/>
<dbReference type="RefSeq" id="WP_255902174.1">
    <property type="nucleotide sequence ID" value="NZ_JAFMZO010000002.1"/>
</dbReference>
<feature type="binding site" evidence="9">
    <location>
        <begin position="272"/>
        <end position="275"/>
    </location>
    <ligand>
        <name>GTP</name>
        <dbReference type="ChEBI" id="CHEBI:37565"/>
    </ligand>
</feature>
<name>A0ABW4ZGL8_9SPHI</name>
<dbReference type="InterPro" id="IPR003593">
    <property type="entry name" value="AAA+_ATPase"/>
</dbReference>
<sequence length="320" mass="34808">MGLFDFFKKKETTPVEQEALDKGLEKTKEGLFSKLTKAVIGKSTVDEEVLDELEEILVTSDVGVSTTLKIIERIEERVSRDKYVNTSELNGILRTEIQDLLAENNSSDFENFEYGSHKPYVIMVVGVNGVGKTTTIGKLAHKLKLTGSKVVLGAADTFRAAAVEQLKLWGERVNVRVVAQPMGSDPASVAFDTLQSAVANGEDVAIIDTAGRLHNKVALMNELTKIKNVMQKVVPGAPHEILLVLDASTGQNAIEQCKQFTQATDVNALALTKLDGTAKGGVVIGISDQFKIPVKYIGVGEGINDLQLFNKKEFVESLFK</sequence>
<evidence type="ECO:0000256" key="6">
    <source>
        <dbReference type="ARBA" id="ARBA00023136"/>
    </source>
</evidence>
<evidence type="ECO:0000256" key="1">
    <source>
        <dbReference type="ARBA" id="ARBA00022475"/>
    </source>
</evidence>
<evidence type="ECO:0000256" key="7">
    <source>
        <dbReference type="ARBA" id="ARBA00023170"/>
    </source>
</evidence>
<accession>A0ABW4ZGL8</accession>
<dbReference type="InterPro" id="IPR027417">
    <property type="entry name" value="P-loop_NTPase"/>
</dbReference>
<keyword evidence="4 9" id="KW-0378">Hydrolase</keyword>
<dbReference type="SMART" id="SM00382">
    <property type="entry name" value="AAA"/>
    <property type="match status" value="1"/>
</dbReference>
<keyword evidence="7 9" id="KW-0675">Receptor</keyword>
<evidence type="ECO:0000256" key="4">
    <source>
        <dbReference type="ARBA" id="ARBA00022801"/>
    </source>
</evidence>
<dbReference type="Pfam" id="PF00448">
    <property type="entry name" value="SRP54"/>
    <property type="match status" value="1"/>
</dbReference>
<comment type="subunit">
    <text evidence="9">Part of the signal recognition particle protein translocation system, which is composed of SRP and FtsY.</text>
</comment>
<dbReference type="InterPro" id="IPR004390">
    <property type="entry name" value="SR_rcpt_FtsY"/>
</dbReference>
<dbReference type="SMART" id="SM00962">
    <property type="entry name" value="SRP54"/>
    <property type="match status" value="1"/>
</dbReference>
<evidence type="ECO:0000256" key="9">
    <source>
        <dbReference type="HAMAP-Rule" id="MF_00920"/>
    </source>
</evidence>
<dbReference type="Gene3D" id="1.20.120.140">
    <property type="entry name" value="Signal recognition particle SRP54, nucleotide-binding domain"/>
    <property type="match status" value="1"/>
</dbReference>
<evidence type="ECO:0000313" key="12">
    <source>
        <dbReference type="Proteomes" id="UP001597387"/>
    </source>
</evidence>
<comment type="similarity">
    <text evidence="9">Belongs to the GTP-binding SRP family. FtsY subfamily.</text>
</comment>
<dbReference type="SMART" id="SM00963">
    <property type="entry name" value="SRP54_N"/>
    <property type="match status" value="1"/>
</dbReference>
<evidence type="ECO:0000256" key="3">
    <source>
        <dbReference type="ARBA" id="ARBA00022741"/>
    </source>
</evidence>
<keyword evidence="3 9" id="KW-0547">Nucleotide-binding</keyword>
<feature type="binding site" evidence="9">
    <location>
        <begin position="208"/>
        <end position="212"/>
    </location>
    <ligand>
        <name>GTP</name>
        <dbReference type="ChEBI" id="CHEBI:37565"/>
    </ligand>
</feature>